<name>A0AA37MUB5_9FIRM</name>
<feature type="domain" description="Mur ligase C-terminal" evidence="12">
    <location>
        <begin position="289"/>
        <end position="402"/>
    </location>
</feature>
<evidence type="ECO:0000259" key="13">
    <source>
        <dbReference type="Pfam" id="PF08245"/>
    </source>
</evidence>
<keyword evidence="6 11" id="KW-0547">Nucleotide-binding</keyword>
<dbReference type="PANTHER" id="PTHR11136:SF0">
    <property type="entry name" value="DIHYDROFOLATE SYNTHETASE-RELATED"/>
    <property type="match status" value="1"/>
</dbReference>
<evidence type="ECO:0000256" key="8">
    <source>
        <dbReference type="ARBA" id="ARBA00022842"/>
    </source>
</evidence>
<keyword evidence="8" id="KW-0460">Magnesium</keyword>
<dbReference type="InterPro" id="IPR018109">
    <property type="entry name" value="Folylpolyglutamate_synth_CS"/>
</dbReference>
<feature type="domain" description="Mur ligase central" evidence="13">
    <location>
        <begin position="44"/>
        <end position="262"/>
    </location>
</feature>
<dbReference type="PANTHER" id="PTHR11136">
    <property type="entry name" value="FOLYLPOLYGLUTAMATE SYNTHASE-RELATED"/>
    <property type="match status" value="1"/>
</dbReference>
<reference evidence="14" key="1">
    <citation type="journal article" date="2022" name="Int. J. Syst. Evol. Microbiol.">
        <title>Genome-based, phenotypic and chemotaxonomic classification of Faecalibacterium strains: proposal of three novel species Faecalibacterium duncaniae sp. nov., Faecalibacterium hattorii sp. nov. and Faecalibacterium gallinarum sp. nov. .</title>
        <authorList>
            <person name="Sakamoto M."/>
            <person name="Sakurai N."/>
            <person name="Tanno H."/>
            <person name="Iino T."/>
            <person name="Ohkuma M."/>
            <person name="Endo A."/>
        </authorList>
    </citation>
    <scope>NUCLEOTIDE SEQUENCE</scope>
    <source>
        <strain evidence="14">JCM 17207</strain>
    </source>
</reference>
<evidence type="ECO:0000256" key="5">
    <source>
        <dbReference type="ARBA" id="ARBA00022723"/>
    </source>
</evidence>
<dbReference type="Proteomes" id="UP001055185">
    <property type="component" value="Unassembled WGS sequence"/>
</dbReference>
<evidence type="ECO:0000313" key="14">
    <source>
        <dbReference type="EMBL" id="GJN63871.1"/>
    </source>
</evidence>
<dbReference type="RefSeq" id="WP_238316123.1">
    <property type="nucleotide sequence ID" value="NZ_BQKV01000020.1"/>
</dbReference>
<evidence type="ECO:0000256" key="3">
    <source>
        <dbReference type="ARBA" id="ARBA00013025"/>
    </source>
</evidence>
<keyword evidence="15" id="KW-1185">Reference proteome</keyword>
<keyword evidence="4 11" id="KW-0436">Ligase</keyword>
<dbReference type="InterPro" id="IPR001645">
    <property type="entry name" value="Folylpolyglutamate_synth"/>
</dbReference>
<dbReference type="Gene3D" id="3.90.190.20">
    <property type="entry name" value="Mur ligase, C-terminal domain"/>
    <property type="match status" value="1"/>
</dbReference>
<dbReference type="Gene3D" id="3.40.1190.10">
    <property type="entry name" value="Mur-like, catalytic domain"/>
    <property type="match status" value="1"/>
</dbReference>
<comment type="caution">
    <text evidence="14">The sequence shown here is derived from an EMBL/GenBank/DDBJ whole genome shotgun (WGS) entry which is preliminary data.</text>
</comment>
<comment type="catalytic activity">
    <reaction evidence="10">
        <text>(6S)-5,6,7,8-tetrahydrofolyl-(gamma-L-Glu)(n) + L-glutamate + ATP = (6S)-5,6,7,8-tetrahydrofolyl-(gamma-L-Glu)(n+1) + ADP + phosphate + H(+)</text>
        <dbReference type="Rhea" id="RHEA:10580"/>
        <dbReference type="Rhea" id="RHEA-COMP:14738"/>
        <dbReference type="Rhea" id="RHEA-COMP:14740"/>
        <dbReference type="ChEBI" id="CHEBI:15378"/>
        <dbReference type="ChEBI" id="CHEBI:29985"/>
        <dbReference type="ChEBI" id="CHEBI:30616"/>
        <dbReference type="ChEBI" id="CHEBI:43474"/>
        <dbReference type="ChEBI" id="CHEBI:141005"/>
        <dbReference type="ChEBI" id="CHEBI:456216"/>
        <dbReference type="EC" id="6.3.2.17"/>
    </reaction>
</comment>
<dbReference type="EMBL" id="BQKV01000020">
    <property type="protein sequence ID" value="GJN63871.1"/>
    <property type="molecule type" value="Genomic_DNA"/>
</dbReference>
<comment type="similarity">
    <text evidence="2 11">Belongs to the folylpolyglutamate synthase family.</text>
</comment>
<keyword evidence="5" id="KW-0479">Metal-binding</keyword>
<evidence type="ECO:0000256" key="9">
    <source>
        <dbReference type="ARBA" id="ARBA00030592"/>
    </source>
</evidence>
<evidence type="ECO:0000256" key="6">
    <source>
        <dbReference type="ARBA" id="ARBA00022741"/>
    </source>
</evidence>
<dbReference type="GO" id="GO:0046872">
    <property type="term" value="F:metal ion binding"/>
    <property type="evidence" value="ECO:0007669"/>
    <property type="project" value="UniProtKB-KW"/>
</dbReference>
<accession>A0AA37MUB5</accession>
<dbReference type="EC" id="6.3.2.17" evidence="3"/>
<comment type="cofactor">
    <cofactor evidence="1">
        <name>Mg(2+)</name>
        <dbReference type="ChEBI" id="CHEBI:18420"/>
    </cofactor>
</comment>
<evidence type="ECO:0000256" key="11">
    <source>
        <dbReference type="PIRNR" id="PIRNR001563"/>
    </source>
</evidence>
<dbReference type="PIRSF" id="PIRSF001563">
    <property type="entry name" value="Folylpolyglu_synth"/>
    <property type="match status" value="1"/>
</dbReference>
<evidence type="ECO:0000256" key="4">
    <source>
        <dbReference type="ARBA" id="ARBA00022598"/>
    </source>
</evidence>
<dbReference type="InterPro" id="IPR013221">
    <property type="entry name" value="Mur_ligase_cen"/>
</dbReference>
<dbReference type="InterPro" id="IPR036565">
    <property type="entry name" value="Mur-like_cat_sf"/>
</dbReference>
<dbReference type="GO" id="GO:0005737">
    <property type="term" value="C:cytoplasm"/>
    <property type="evidence" value="ECO:0007669"/>
    <property type="project" value="TreeGrafter"/>
</dbReference>
<dbReference type="GO" id="GO:0004326">
    <property type="term" value="F:tetrahydrofolylpolyglutamate synthase activity"/>
    <property type="evidence" value="ECO:0007669"/>
    <property type="project" value="UniProtKB-EC"/>
</dbReference>
<dbReference type="NCBIfam" id="TIGR01499">
    <property type="entry name" value="folC"/>
    <property type="match status" value="1"/>
</dbReference>
<evidence type="ECO:0000256" key="1">
    <source>
        <dbReference type="ARBA" id="ARBA00001946"/>
    </source>
</evidence>
<sequence length="425" mass="45900">MSYESALEYIHAVRWQGHRPGLSRTRTLLAALGNPHKELRFVHVAGTNGKGSTAAMLDSCLRAAGYHTGLFTSPFINRFNERIQVDGQPIGDEELEQLVERIRPAADAMAEVPTEFEVITALGMLYFAQKHCDIVVLEVGLGGELDSTNVIDPPECAVITALGMDHVKELGPTLADIARAKAGIIKPGSPVVSYGGAPEADTVIAAATEAQGAPLTVVDFDRLRVGEGSLEALHFDFDGLENLTLPLVGSYQPRNAAVAITALRVLRGRGWRIPDEAIRQGLANVRWPGRFEVLRENPVFLLDGSHNAHGMRATVESLKARLPGQKFVFLLSIMADKDVDEMLDLLLPLADQFVTVTAHTPRALPAEELAGRIARRNGRAEAAGSIPEGVRRVIALAGEGPVCALGTLYFSGEVRQAFKEVNRSE</sequence>
<dbReference type="SUPFAM" id="SSF53623">
    <property type="entry name" value="MurD-like peptide ligases, catalytic domain"/>
    <property type="match status" value="1"/>
</dbReference>
<evidence type="ECO:0000256" key="10">
    <source>
        <dbReference type="ARBA" id="ARBA00047493"/>
    </source>
</evidence>
<dbReference type="SUPFAM" id="SSF53244">
    <property type="entry name" value="MurD-like peptide ligases, peptide-binding domain"/>
    <property type="match status" value="1"/>
</dbReference>
<evidence type="ECO:0000256" key="7">
    <source>
        <dbReference type="ARBA" id="ARBA00022840"/>
    </source>
</evidence>
<dbReference type="InterPro" id="IPR004101">
    <property type="entry name" value="Mur_ligase_C"/>
</dbReference>
<dbReference type="Pfam" id="PF02875">
    <property type="entry name" value="Mur_ligase_C"/>
    <property type="match status" value="1"/>
</dbReference>
<dbReference type="GO" id="GO:0005524">
    <property type="term" value="F:ATP binding"/>
    <property type="evidence" value="ECO:0007669"/>
    <property type="project" value="UniProtKB-KW"/>
</dbReference>
<evidence type="ECO:0000256" key="2">
    <source>
        <dbReference type="ARBA" id="ARBA00008276"/>
    </source>
</evidence>
<dbReference type="FunFam" id="3.40.1190.10:FF:000011">
    <property type="entry name" value="Folylpolyglutamate synthase/dihydrofolate synthase"/>
    <property type="match status" value="1"/>
</dbReference>
<dbReference type="PROSITE" id="PS01012">
    <property type="entry name" value="FOLYLPOLYGLU_SYNT_2"/>
    <property type="match status" value="1"/>
</dbReference>
<dbReference type="InterPro" id="IPR036615">
    <property type="entry name" value="Mur_ligase_C_dom_sf"/>
</dbReference>
<dbReference type="GO" id="GO:0008841">
    <property type="term" value="F:dihydrofolate synthase activity"/>
    <property type="evidence" value="ECO:0007669"/>
    <property type="project" value="TreeGrafter"/>
</dbReference>
<proteinExistence type="inferred from homology"/>
<gene>
    <name evidence="14" type="ORF">JCM17207_04960</name>
</gene>
<evidence type="ECO:0000313" key="15">
    <source>
        <dbReference type="Proteomes" id="UP001055185"/>
    </source>
</evidence>
<dbReference type="Pfam" id="PF08245">
    <property type="entry name" value="Mur_ligase_M"/>
    <property type="match status" value="1"/>
</dbReference>
<evidence type="ECO:0000259" key="12">
    <source>
        <dbReference type="Pfam" id="PF02875"/>
    </source>
</evidence>
<protein>
    <recommendedName>
        <fullName evidence="3">tetrahydrofolate synthase</fullName>
        <ecNumber evidence="3">6.3.2.17</ecNumber>
    </recommendedName>
    <alternativeName>
        <fullName evidence="9">Tetrahydrofolylpolyglutamate synthase</fullName>
    </alternativeName>
</protein>
<dbReference type="AlphaFoldDB" id="A0AA37MUB5"/>
<keyword evidence="7 11" id="KW-0067">ATP-binding</keyword>
<organism evidence="14 15">
    <name type="scientific">Faecalibacterium gallinarum</name>
    <dbReference type="NCBI Taxonomy" id="2903556"/>
    <lineage>
        <taxon>Bacteria</taxon>
        <taxon>Bacillati</taxon>
        <taxon>Bacillota</taxon>
        <taxon>Clostridia</taxon>
        <taxon>Eubacteriales</taxon>
        <taxon>Oscillospiraceae</taxon>
        <taxon>Faecalibacterium</taxon>
    </lineage>
</organism>